<dbReference type="AlphaFoldDB" id="A0A1I5V2F9"/>
<organism evidence="2 3">
    <name type="scientific">Amycolatopsis arida</name>
    <dbReference type="NCBI Taxonomy" id="587909"/>
    <lineage>
        <taxon>Bacteria</taxon>
        <taxon>Bacillati</taxon>
        <taxon>Actinomycetota</taxon>
        <taxon>Actinomycetes</taxon>
        <taxon>Pseudonocardiales</taxon>
        <taxon>Pseudonocardiaceae</taxon>
        <taxon>Amycolatopsis</taxon>
    </lineage>
</organism>
<dbReference type="EMBL" id="FOWW01000004">
    <property type="protein sequence ID" value="SFQ01651.1"/>
    <property type="molecule type" value="Genomic_DNA"/>
</dbReference>
<name>A0A1I5V2F9_9PSEU</name>
<dbReference type="OrthoDB" id="3696538at2"/>
<keyword evidence="1" id="KW-1133">Transmembrane helix</keyword>
<keyword evidence="1" id="KW-0472">Membrane</keyword>
<dbReference type="Proteomes" id="UP000198727">
    <property type="component" value="Unassembled WGS sequence"/>
</dbReference>
<keyword evidence="3" id="KW-1185">Reference proteome</keyword>
<sequence length="109" mass="11699">MTVQLSPEQVLAGFGVLVALVWVWRAGSRRARRAAEAARAGSRVVSLAGRVLLTAGCLVGVQWLVITYVDNLTVLLVVLSIPDVIAAHVLTRALTVTELGTTRRPGDRR</sequence>
<evidence type="ECO:0000313" key="3">
    <source>
        <dbReference type="Proteomes" id="UP000198727"/>
    </source>
</evidence>
<dbReference type="STRING" id="587909.SAMN05421810_104205"/>
<reference evidence="3" key="1">
    <citation type="submission" date="2016-10" db="EMBL/GenBank/DDBJ databases">
        <authorList>
            <person name="Varghese N."/>
            <person name="Submissions S."/>
        </authorList>
    </citation>
    <scope>NUCLEOTIDE SEQUENCE [LARGE SCALE GENOMIC DNA]</scope>
    <source>
        <strain evidence="3">CGMCC 4.5579</strain>
    </source>
</reference>
<evidence type="ECO:0000313" key="2">
    <source>
        <dbReference type="EMBL" id="SFQ01651.1"/>
    </source>
</evidence>
<accession>A0A1I5V2F9</accession>
<protein>
    <submittedName>
        <fullName evidence="2">Uncharacterized protein</fullName>
    </submittedName>
</protein>
<keyword evidence="1" id="KW-0812">Transmembrane</keyword>
<dbReference type="RefSeq" id="WP_092530591.1">
    <property type="nucleotide sequence ID" value="NZ_FOWW01000004.1"/>
</dbReference>
<evidence type="ECO:0000256" key="1">
    <source>
        <dbReference type="SAM" id="Phobius"/>
    </source>
</evidence>
<feature type="transmembrane region" description="Helical" evidence="1">
    <location>
        <begin position="44"/>
        <end position="66"/>
    </location>
</feature>
<feature type="transmembrane region" description="Helical" evidence="1">
    <location>
        <begin position="6"/>
        <end position="24"/>
    </location>
</feature>
<gene>
    <name evidence="2" type="ORF">SAMN05421810_104205</name>
</gene>
<feature type="transmembrane region" description="Helical" evidence="1">
    <location>
        <begin position="72"/>
        <end position="94"/>
    </location>
</feature>
<proteinExistence type="predicted"/>